<sequence length="268" mass="30813">MHKETEPLGIDRASSADCGTIVYSPGGQYGPRYQNDIQLVLLHTGHMNVTIDTAEHSVSPGHVILLKPGHREFFEFASTQETWHRWIAVHIPDLSEREEEELDQLPFCRPISAELNKLTDLMLDFKEGVTAESGQMRHIGIAALHLFAHEHTRERRLHNVHPSVVLAKSMIHERYAEDWTLNGLAAHVNVTPEHLIRLFRIHENTTPIKYLWHYRVRQAIEMLAHTGFTIGEISLRCGFKTAIHFSRCLKQRTGMSPSEIRKEAWQDQ</sequence>
<dbReference type="RefSeq" id="WP_210038330.1">
    <property type="nucleotide sequence ID" value="NZ_JBHLVU010000022.1"/>
</dbReference>
<dbReference type="InterPro" id="IPR018060">
    <property type="entry name" value="HTH_AraC"/>
</dbReference>
<dbReference type="PROSITE" id="PS01124">
    <property type="entry name" value="HTH_ARAC_FAMILY_2"/>
    <property type="match status" value="1"/>
</dbReference>
<dbReference type="SUPFAM" id="SSF46689">
    <property type="entry name" value="Homeodomain-like"/>
    <property type="match status" value="2"/>
</dbReference>
<dbReference type="Gene3D" id="1.10.10.60">
    <property type="entry name" value="Homeodomain-like"/>
    <property type="match status" value="1"/>
</dbReference>
<dbReference type="InterPro" id="IPR014710">
    <property type="entry name" value="RmlC-like_jellyroll"/>
</dbReference>
<gene>
    <name evidence="5" type="ORF">K0U00_16040</name>
</gene>
<feature type="domain" description="HTH araC/xylS-type" evidence="4">
    <location>
        <begin position="165"/>
        <end position="263"/>
    </location>
</feature>
<evidence type="ECO:0000313" key="6">
    <source>
        <dbReference type="Proteomes" id="UP001519887"/>
    </source>
</evidence>
<keyword evidence="6" id="KW-1185">Reference proteome</keyword>
<dbReference type="SMART" id="SM00342">
    <property type="entry name" value="HTH_ARAC"/>
    <property type="match status" value="1"/>
</dbReference>
<organism evidence="5 6">
    <name type="scientific">Paenibacillus sepulcri</name>
    <dbReference type="NCBI Taxonomy" id="359917"/>
    <lineage>
        <taxon>Bacteria</taxon>
        <taxon>Bacillati</taxon>
        <taxon>Bacillota</taxon>
        <taxon>Bacilli</taxon>
        <taxon>Bacillales</taxon>
        <taxon>Paenibacillaceae</taxon>
        <taxon>Paenibacillus</taxon>
    </lineage>
</organism>
<protein>
    <submittedName>
        <fullName evidence="5">AraC family transcriptional regulator</fullName>
    </submittedName>
</protein>
<keyword evidence="2" id="KW-0238">DNA-binding</keyword>
<dbReference type="InterPro" id="IPR037923">
    <property type="entry name" value="HTH-like"/>
</dbReference>
<dbReference type="Pfam" id="PF12833">
    <property type="entry name" value="HTH_18"/>
    <property type="match status" value="1"/>
</dbReference>
<dbReference type="InterPro" id="IPR003313">
    <property type="entry name" value="AraC-bd"/>
</dbReference>
<keyword evidence="1" id="KW-0805">Transcription regulation</keyword>
<dbReference type="Gene3D" id="2.60.120.10">
    <property type="entry name" value="Jelly Rolls"/>
    <property type="match status" value="1"/>
</dbReference>
<keyword evidence="3" id="KW-0804">Transcription</keyword>
<evidence type="ECO:0000256" key="2">
    <source>
        <dbReference type="ARBA" id="ARBA00023125"/>
    </source>
</evidence>
<proteinExistence type="predicted"/>
<comment type="caution">
    <text evidence="5">The sequence shown here is derived from an EMBL/GenBank/DDBJ whole genome shotgun (WGS) entry which is preliminary data.</text>
</comment>
<evidence type="ECO:0000256" key="3">
    <source>
        <dbReference type="ARBA" id="ARBA00023163"/>
    </source>
</evidence>
<dbReference type="PANTHER" id="PTHR43280">
    <property type="entry name" value="ARAC-FAMILY TRANSCRIPTIONAL REGULATOR"/>
    <property type="match status" value="1"/>
</dbReference>
<evidence type="ECO:0000256" key="1">
    <source>
        <dbReference type="ARBA" id="ARBA00023015"/>
    </source>
</evidence>
<dbReference type="Pfam" id="PF02311">
    <property type="entry name" value="AraC_binding"/>
    <property type="match status" value="1"/>
</dbReference>
<dbReference type="InterPro" id="IPR009057">
    <property type="entry name" value="Homeodomain-like_sf"/>
</dbReference>
<name>A0ABS7C3P3_9BACL</name>
<reference evidence="5 6" key="1">
    <citation type="submission" date="2021-07" db="EMBL/GenBank/DDBJ databases">
        <title>Paenibacillus radiodurans sp. nov., isolated from the southeastern edge of Tengger Desert.</title>
        <authorList>
            <person name="Zhang G."/>
        </authorList>
    </citation>
    <scope>NUCLEOTIDE SEQUENCE [LARGE SCALE GENOMIC DNA]</scope>
    <source>
        <strain evidence="5 6">CCM 7311</strain>
    </source>
</reference>
<evidence type="ECO:0000259" key="4">
    <source>
        <dbReference type="PROSITE" id="PS01124"/>
    </source>
</evidence>
<dbReference type="EMBL" id="JAHZIK010000381">
    <property type="protein sequence ID" value="MBW7455535.1"/>
    <property type="molecule type" value="Genomic_DNA"/>
</dbReference>
<evidence type="ECO:0000313" key="5">
    <source>
        <dbReference type="EMBL" id="MBW7455535.1"/>
    </source>
</evidence>
<accession>A0ABS7C3P3</accession>
<dbReference type="PANTHER" id="PTHR43280:SF2">
    <property type="entry name" value="HTH-TYPE TRANSCRIPTIONAL REGULATOR EXSA"/>
    <property type="match status" value="1"/>
</dbReference>
<dbReference type="Proteomes" id="UP001519887">
    <property type="component" value="Unassembled WGS sequence"/>
</dbReference>
<dbReference type="SUPFAM" id="SSF51215">
    <property type="entry name" value="Regulatory protein AraC"/>
    <property type="match status" value="1"/>
</dbReference>